<dbReference type="PANTHER" id="PTHR11439:SF524">
    <property type="entry name" value="RNA-DIRECTED DNA POLYMERASE, PROTEIN KINASE RLK-PELLE-DLSV FAMILY"/>
    <property type="match status" value="1"/>
</dbReference>
<feature type="region of interest" description="Disordered" evidence="1">
    <location>
        <begin position="23"/>
        <end position="75"/>
    </location>
</feature>
<dbReference type="CDD" id="cd09272">
    <property type="entry name" value="RNase_HI_RT_Ty1"/>
    <property type="match status" value="1"/>
</dbReference>
<keyword evidence="2" id="KW-0812">Transmembrane</keyword>
<protein>
    <recommendedName>
        <fullName evidence="3">Retrotransposon gag domain-containing protein</fullName>
    </recommendedName>
</protein>
<sequence>MTRTKPSSYQFLDDNLDTSPIALRLLTTPTSSQQTPPQTIPQTTPQTNPQSTPSPQTTPTPPTTPPPPPPTSQHSMITRSKFKIMKDNPKYNFHVTTSSPIPKSLFHALRDPNWKQAMLFGYAPIYFWILCFLGDNLLAWSSKRQDTLSRFSVEAEYLTLDYCDNLNAVHMSANLVQHQRTKHIDIDIYFVRDKVAAGHVRVLHVPSRFQYADIFTKGSITTWEDLTTHFLAQFFPPVRTAKLCNDILMFQQHQGESLSEAWTHFKDLLQKVSHHGIDLWL</sequence>
<comment type="caution">
    <text evidence="4">The sequence shown here is derived from an EMBL/GenBank/DDBJ whole genome shotgun (WGS) entry which is preliminary data.</text>
</comment>
<proteinExistence type="predicted"/>
<accession>A0A6L2NIW0</accession>
<gene>
    <name evidence="4" type="ORF">Tci_056392</name>
</gene>
<feature type="compositionally biased region" description="Low complexity" evidence="1">
    <location>
        <begin position="27"/>
        <end position="55"/>
    </location>
</feature>
<evidence type="ECO:0000313" key="4">
    <source>
        <dbReference type="EMBL" id="GEU84414.1"/>
    </source>
</evidence>
<reference evidence="4" key="1">
    <citation type="journal article" date="2019" name="Sci. Rep.">
        <title>Draft genome of Tanacetum cinerariifolium, the natural source of mosquito coil.</title>
        <authorList>
            <person name="Yamashiro T."/>
            <person name="Shiraishi A."/>
            <person name="Satake H."/>
            <person name="Nakayama K."/>
        </authorList>
    </citation>
    <scope>NUCLEOTIDE SEQUENCE</scope>
</reference>
<evidence type="ECO:0000256" key="1">
    <source>
        <dbReference type="SAM" id="MobiDB-lite"/>
    </source>
</evidence>
<dbReference type="EMBL" id="BKCJ010008888">
    <property type="protein sequence ID" value="GEU84414.1"/>
    <property type="molecule type" value="Genomic_DNA"/>
</dbReference>
<dbReference type="AlphaFoldDB" id="A0A6L2NIW0"/>
<organism evidence="4">
    <name type="scientific">Tanacetum cinerariifolium</name>
    <name type="common">Dalmatian daisy</name>
    <name type="synonym">Chrysanthemum cinerariifolium</name>
    <dbReference type="NCBI Taxonomy" id="118510"/>
    <lineage>
        <taxon>Eukaryota</taxon>
        <taxon>Viridiplantae</taxon>
        <taxon>Streptophyta</taxon>
        <taxon>Embryophyta</taxon>
        <taxon>Tracheophyta</taxon>
        <taxon>Spermatophyta</taxon>
        <taxon>Magnoliopsida</taxon>
        <taxon>eudicotyledons</taxon>
        <taxon>Gunneridae</taxon>
        <taxon>Pentapetalae</taxon>
        <taxon>asterids</taxon>
        <taxon>campanulids</taxon>
        <taxon>Asterales</taxon>
        <taxon>Asteraceae</taxon>
        <taxon>Asteroideae</taxon>
        <taxon>Anthemideae</taxon>
        <taxon>Anthemidinae</taxon>
        <taxon>Tanacetum</taxon>
    </lineage>
</organism>
<keyword evidence="2" id="KW-0472">Membrane</keyword>
<feature type="domain" description="Retrotransposon gag" evidence="3">
    <location>
        <begin position="215"/>
        <end position="278"/>
    </location>
</feature>
<dbReference type="Pfam" id="PF03732">
    <property type="entry name" value="Retrotrans_gag"/>
    <property type="match status" value="1"/>
</dbReference>
<feature type="transmembrane region" description="Helical" evidence="2">
    <location>
        <begin position="119"/>
        <end position="140"/>
    </location>
</feature>
<feature type="compositionally biased region" description="Pro residues" evidence="1">
    <location>
        <begin position="56"/>
        <end position="71"/>
    </location>
</feature>
<evidence type="ECO:0000256" key="2">
    <source>
        <dbReference type="SAM" id="Phobius"/>
    </source>
</evidence>
<dbReference type="InterPro" id="IPR005162">
    <property type="entry name" value="Retrotrans_gag_dom"/>
</dbReference>
<name>A0A6L2NIW0_TANCI</name>
<evidence type="ECO:0000259" key="3">
    <source>
        <dbReference type="Pfam" id="PF03732"/>
    </source>
</evidence>
<dbReference type="PANTHER" id="PTHR11439">
    <property type="entry name" value="GAG-POL-RELATED RETROTRANSPOSON"/>
    <property type="match status" value="1"/>
</dbReference>
<keyword evidence="2" id="KW-1133">Transmembrane helix</keyword>